<reference evidence="2 3" key="1">
    <citation type="submission" date="2019-08" db="EMBL/GenBank/DDBJ databases">
        <title>Deep-cultivation of Planctomycetes and their phenomic and genomic characterization uncovers novel biology.</title>
        <authorList>
            <person name="Wiegand S."/>
            <person name="Jogler M."/>
            <person name="Boedeker C."/>
            <person name="Pinto D."/>
            <person name="Vollmers J."/>
            <person name="Rivas-Marin E."/>
            <person name="Kohn T."/>
            <person name="Peeters S.H."/>
            <person name="Heuer A."/>
            <person name="Rast P."/>
            <person name="Oberbeckmann S."/>
            <person name="Bunk B."/>
            <person name="Jeske O."/>
            <person name="Meyerdierks A."/>
            <person name="Storesund J.E."/>
            <person name="Kallscheuer N."/>
            <person name="Luecker S."/>
            <person name="Lage O.M."/>
            <person name="Pohl T."/>
            <person name="Merkel B.J."/>
            <person name="Hornburger P."/>
            <person name="Mueller R.-W."/>
            <person name="Bruemmer F."/>
            <person name="Labrenz M."/>
            <person name="Spormann A.M."/>
            <person name="Op den Camp H."/>
            <person name="Overmann J."/>
            <person name="Amann R."/>
            <person name="Jetten M.S.M."/>
            <person name="Mascher T."/>
            <person name="Medema M.H."/>
            <person name="Devos D.P."/>
            <person name="Kaster A.-K."/>
            <person name="Ovreas L."/>
            <person name="Rohde M."/>
            <person name="Galperin M.Y."/>
            <person name="Jogler C."/>
        </authorList>
    </citation>
    <scope>NUCLEOTIDE SEQUENCE [LARGE SCALE GENOMIC DNA]</scope>
    <source>
        <strain evidence="2 3">FC18</strain>
    </source>
</reference>
<proteinExistence type="predicted"/>
<evidence type="ECO:0000313" key="2">
    <source>
        <dbReference type="EMBL" id="QEG23068.1"/>
    </source>
</evidence>
<dbReference type="OrthoDB" id="9146593at2"/>
<keyword evidence="1" id="KW-0732">Signal</keyword>
<dbReference type="KEGG" id="mff:MFFC18_29600"/>
<organism evidence="2 3">
    <name type="scientific">Mariniblastus fucicola</name>
    <dbReference type="NCBI Taxonomy" id="980251"/>
    <lineage>
        <taxon>Bacteria</taxon>
        <taxon>Pseudomonadati</taxon>
        <taxon>Planctomycetota</taxon>
        <taxon>Planctomycetia</taxon>
        <taxon>Pirellulales</taxon>
        <taxon>Pirellulaceae</taxon>
        <taxon>Mariniblastus</taxon>
    </lineage>
</organism>
<dbReference type="InterPro" id="IPR006311">
    <property type="entry name" value="TAT_signal"/>
</dbReference>
<dbReference type="AlphaFoldDB" id="A0A5B9P9R5"/>
<evidence type="ECO:0000256" key="1">
    <source>
        <dbReference type="SAM" id="SignalP"/>
    </source>
</evidence>
<feature type="signal peptide" evidence="1">
    <location>
        <begin position="1"/>
        <end position="31"/>
    </location>
</feature>
<evidence type="ECO:0000313" key="3">
    <source>
        <dbReference type="Proteomes" id="UP000322214"/>
    </source>
</evidence>
<dbReference type="InterPro" id="IPR011447">
    <property type="entry name" value="DUF1552"/>
</dbReference>
<evidence type="ECO:0008006" key="4">
    <source>
        <dbReference type="Google" id="ProtNLM"/>
    </source>
</evidence>
<accession>A0A5B9P9R5</accession>
<protein>
    <recommendedName>
        <fullName evidence="4">DUF1552 domain-containing protein</fullName>
    </recommendedName>
</protein>
<dbReference type="PROSITE" id="PS51318">
    <property type="entry name" value="TAT"/>
    <property type="match status" value="1"/>
</dbReference>
<dbReference type="STRING" id="980251.GCA_001642875_03999"/>
<dbReference type="RefSeq" id="WP_075086008.1">
    <property type="nucleotide sequence ID" value="NZ_CP042912.1"/>
</dbReference>
<name>A0A5B9P9R5_9BACT</name>
<gene>
    <name evidence="2" type="ORF">MFFC18_29600</name>
</gene>
<dbReference type="Pfam" id="PF07586">
    <property type="entry name" value="HXXSHH"/>
    <property type="match status" value="1"/>
</dbReference>
<dbReference type="EMBL" id="CP042912">
    <property type="protein sequence ID" value="QEG23068.1"/>
    <property type="molecule type" value="Genomic_DNA"/>
</dbReference>
<keyword evidence="3" id="KW-1185">Reference proteome</keyword>
<sequence length="441" mass="48549" precursor="true">MSKQLSRRDALKTLGYSAAMLPFVMPTLARAKTANTAAPIQRLIIMFSPNGTVQDQFWPETQGADFELKKILEPLAQFKESMLVTHGIHNKVRGDGDSHMRGMSCLLTGAELLPGNIQGGSHTPAGWAGGISIDQEIRNFLQSQESTKTRFGSLEFGVAVADRADPWTRMCYAAPNKPVAPDSNPYSMFEKMYGRGKNDALVRSVLDDIAGELKQFSKSLGSEEKVMLDEHVTYVRKMEQDLESAAAQMLDVAAPELPSGVSVSESNMPQIAKMQMDLLVNGFANDMNRVATLQYSNSVGGTRMKWLGFPEGHHQMSHDPDLKVESQEKLTKINHWYAEQLHYLVKQLAETKEPGSDRSLLDGTLIVWGNELGKGNSHTLDNIPFLMLGNAPGFKLGRYKDFGGVPHNRMLMSLAHAFGHNIETFGKPELCVDGPLTALNG</sequence>
<dbReference type="Proteomes" id="UP000322214">
    <property type="component" value="Chromosome"/>
</dbReference>
<feature type="chain" id="PRO_5023142767" description="DUF1552 domain-containing protein" evidence="1">
    <location>
        <begin position="32"/>
        <end position="441"/>
    </location>
</feature>